<gene>
    <name evidence="2" type="ORF">SDC9_167894</name>
</gene>
<protein>
    <submittedName>
        <fullName evidence="2">Uncharacterized protein</fullName>
    </submittedName>
</protein>
<name>A0A645G1J8_9ZZZZ</name>
<sequence length="103" mass="10423">MPGTVGAEQGNVGENPGKGQAVEVVVAVKKGAAAEAGEHQCECRAAAGGARLVQLLVDFLAGGGRLAHRPAHGFTDGERRGHGQRAVRVERQDAGGRCSVGGQ</sequence>
<dbReference type="AlphaFoldDB" id="A0A645G1J8"/>
<feature type="compositionally biased region" description="Basic and acidic residues" evidence="1">
    <location>
        <begin position="75"/>
        <end position="94"/>
    </location>
</feature>
<evidence type="ECO:0000256" key="1">
    <source>
        <dbReference type="SAM" id="MobiDB-lite"/>
    </source>
</evidence>
<organism evidence="2">
    <name type="scientific">bioreactor metagenome</name>
    <dbReference type="NCBI Taxonomy" id="1076179"/>
    <lineage>
        <taxon>unclassified sequences</taxon>
        <taxon>metagenomes</taxon>
        <taxon>ecological metagenomes</taxon>
    </lineage>
</organism>
<comment type="caution">
    <text evidence="2">The sequence shown here is derived from an EMBL/GenBank/DDBJ whole genome shotgun (WGS) entry which is preliminary data.</text>
</comment>
<reference evidence="2" key="1">
    <citation type="submission" date="2019-08" db="EMBL/GenBank/DDBJ databases">
        <authorList>
            <person name="Kucharzyk K."/>
            <person name="Murdoch R.W."/>
            <person name="Higgins S."/>
            <person name="Loffler F."/>
        </authorList>
    </citation>
    <scope>NUCLEOTIDE SEQUENCE</scope>
</reference>
<dbReference type="EMBL" id="VSSQ01068302">
    <property type="protein sequence ID" value="MPN20515.1"/>
    <property type="molecule type" value="Genomic_DNA"/>
</dbReference>
<proteinExistence type="predicted"/>
<evidence type="ECO:0000313" key="2">
    <source>
        <dbReference type="EMBL" id="MPN20515.1"/>
    </source>
</evidence>
<accession>A0A645G1J8</accession>
<feature type="region of interest" description="Disordered" evidence="1">
    <location>
        <begin position="71"/>
        <end position="103"/>
    </location>
</feature>